<sequence>MSSGREDSLAWQLGLAGAACTVAQGAVHWVETTMVRQQLASVQQNMVATISNIVKTEGAPALYRGFSAAAMRELSYSSLRFGLYEPIKKVLGAKDPATTPFYKKVLAGLLAGAFASAVASPTDLLKIRAQAATGPRESIANHAKHIANGPSKPWPLNFYRGVSATIVRASCLGATKMATYDQTKTWLRVKCGWRDSVPMERYKLQGSAAVATGLAITIATSPATNARTFIMAHPPGQYGHVGKALIAIVQQRGFLGLFRGFGAQWARFGPYALVQYFCWERLRDAAGMRPL</sequence>
<reference evidence="10" key="1">
    <citation type="submission" date="2021-11" db="EMBL/GenBank/DDBJ databases">
        <authorList>
            <consortium name="Genoscope - CEA"/>
            <person name="William W."/>
        </authorList>
    </citation>
    <scope>NUCLEOTIDE SEQUENCE</scope>
</reference>
<evidence type="ECO:0000256" key="2">
    <source>
        <dbReference type="ARBA" id="ARBA00006375"/>
    </source>
</evidence>
<evidence type="ECO:0000256" key="8">
    <source>
        <dbReference type="PROSITE-ProRule" id="PRU00282"/>
    </source>
</evidence>
<dbReference type="InterPro" id="IPR018108">
    <property type="entry name" value="MCP_transmembrane"/>
</dbReference>
<feature type="repeat" description="Solcar" evidence="8">
    <location>
        <begin position="99"/>
        <end position="186"/>
    </location>
</feature>
<keyword evidence="11" id="KW-1185">Reference proteome</keyword>
<dbReference type="OrthoDB" id="756301at2759"/>
<evidence type="ECO:0000256" key="7">
    <source>
        <dbReference type="ARBA" id="ARBA00023136"/>
    </source>
</evidence>
<accession>A0A8J2WWW5</accession>
<comment type="similarity">
    <text evidence="2 9">Belongs to the mitochondrial carrier (TC 2.A.29) family.</text>
</comment>
<keyword evidence="6" id="KW-1133">Transmembrane helix</keyword>
<keyword evidence="3 9" id="KW-0813">Transport</keyword>
<dbReference type="Proteomes" id="UP000789595">
    <property type="component" value="Unassembled WGS sequence"/>
</dbReference>
<dbReference type="Gene3D" id="1.50.40.10">
    <property type="entry name" value="Mitochondrial carrier domain"/>
    <property type="match status" value="1"/>
</dbReference>
<protein>
    <recommendedName>
        <fullName evidence="12">Mitochondrial carrier protein</fullName>
    </recommendedName>
</protein>
<evidence type="ECO:0008006" key="12">
    <source>
        <dbReference type="Google" id="ProtNLM"/>
    </source>
</evidence>
<dbReference type="GO" id="GO:0016020">
    <property type="term" value="C:membrane"/>
    <property type="evidence" value="ECO:0007669"/>
    <property type="project" value="UniProtKB-SubCell"/>
</dbReference>
<evidence type="ECO:0000256" key="6">
    <source>
        <dbReference type="ARBA" id="ARBA00022989"/>
    </source>
</evidence>
<feature type="repeat" description="Solcar" evidence="8">
    <location>
        <begin position="11"/>
        <end position="90"/>
    </location>
</feature>
<dbReference type="Pfam" id="PF00153">
    <property type="entry name" value="Mito_carr"/>
    <property type="match status" value="3"/>
</dbReference>
<dbReference type="PROSITE" id="PS51257">
    <property type="entry name" value="PROKAR_LIPOPROTEIN"/>
    <property type="match status" value="1"/>
</dbReference>
<evidence type="ECO:0000313" key="11">
    <source>
        <dbReference type="Proteomes" id="UP000789595"/>
    </source>
</evidence>
<dbReference type="AlphaFoldDB" id="A0A8J2WWW5"/>
<evidence type="ECO:0000256" key="3">
    <source>
        <dbReference type="ARBA" id="ARBA00022448"/>
    </source>
</evidence>
<evidence type="ECO:0000313" key="10">
    <source>
        <dbReference type="EMBL" id="CAH0370734.1"/>
    </source>
</evidence>
<evidence type="ECO:0000256" key="4">
    <source>
        <dbReference type="ARBA" id="ARBA00022692"/>
    </source>
</evidence>
<gene>
    <name evidence="10" type="ORF">PECAL_3P06350</name>
</gene>
<comment type="caution">
    <text evidence="10">The sequence shown here is derived from an EMBL/GenBank/DDBJ whole genome shotgun (WGS) entry which is preliminary data.</text>
</comment>
<keyword evidence="5" id="KW-0677">Repeat</keyword>
<evidence type="ECO:0000256" key="5">
    <source>
        <dbReference type="ARBA" id="ARBA00022737"/>
    </source>
</evidence>
<evidence type="ECO:0000256" key="1">
    <source>
        <dbReference type="ARBA" id="ARBA00004141"/>
    </source>
</evidence>
<dbReference type="PROSITE" id="PS50920">
    <property type="entry name" value="SOLCAR"/>
    <property type="match status" value="3"/>
</dbReference>
<dbReference type="EMBL" id="CAKKNE010000003">
    <property type="protein sequence ID" value="CAH0370734.1"/>
    <property type="molecule type" value="Genomic_DNA"/>
</dbReference>
<keyword evidence="7 8" id="KW-0472">Membrane</keyword>
<dbReference type="InterPro" id="IPR023395">
    <property type="entry name" value="MCP_dom_sf"/>
</dbReference>
<organism evidence="10 11">
    <name type="scientific">Pelagomonas calceolata</name>
    <dbReference type="NCBI Taxonomy" id="35677"/>
    <lineage>
        <taxon>Eukaryota</taxon>
        <taxon>Sar</taxon>
        <taxon>Stramenopiles</taxon>
        <taxon>Ochrophyta</taxon>
        <taxon>Pelagophyceae</taxon>
        <taxon>Pelagomonadales</taxon>
        <taxon>Pelagomonadaceae</taxon>
        <taxon>Pelagomonas</taxon>
    </lineage>
</organism>
<feature type="repeat" description="Solcar" evidence="8">
    <location>
        <begin position="200"/>
        <end position="285"/>
    </location>
</feature>
<dbReference type="PANTHER" id="PTHR45618">
    <property type="entry name" value="MITOCHONDRIAL DICARBOXYLATE CARRIER-RELATED"/>
    <property type="match status" value="1"/>
</dbReference>
<proteinExistence type="inferred from homology"/>
<comment type="subcellular location">
    <subcellularLocation>
        <location evidence="1">Membrane</location>
        <topology evidence="1">Multi-pass membrane protein</topology>
    </subcellularLocation>
</comment>
<dbReference type="InterPro" id="IPR050391">
    <property type="entry name" value="Mito_Metabolite_Transporter"/>
</dbReference>
<name>A0A8J2WWW5_9STRA</name>
<dbReference type="SUPFAM" id="SSF103506">
    <property type="entry name" value="Mitochondrial carrier"/>
    <property type="match status" value="1"/>
</dbReference>
<evidence type="ECO:0000256" key="9">
    <source>
        <dbReference type="RuleBase" id="RU000488"/>
    </source>
</evidence>
<keyword evidence="4 8" id="KW-0812">Transmembrane</keyword>